<comment type="similarity">
    <text evidence="1 4">Belongs to the bacterial ribosomal protein bS6 family.</text>
</comment>
<keyword evidence="4" id="KW-0699">rRNA-binding</keyword>
<gene>
    <name evidence="4" type="primary">rpsF</name>
    <name evidence="5" type="ORF">162</name>
</gene>
<reference evidence="5 6" key="1">
    <citation type="submission" date="2015-03" db="EMBL/GenBank/DDBJ databases">
        <authorList>
            <person name="Murphy D."/>
        </authorList>
    </citation>
    <scope>NUCLEOTIDE SEQUENCE [LARGE SCALE GENOMIC DNA]</scope>
    <source>
        <strain evidence="5 6">OL-4</strain>
    </source>
</reference>
<evidence type="ECO:0000256" key="3">
    <source>
        <dbReference type="ARBA" id="ARBA00035294"/>
    </source>
</evidence>
<proteinExistence type="inferred from homology"/>
<dbReference type="GO" id="GO:0003746">
    <property type="term" value="F:translation elongation factor activity"/>
    <property type="evidence" value="ECO:0007669"/>
    <property type="project" value="UniProtKB-KW"/>
</dbReference>
<dbReference type="GO" id="GO:1990904">
    <property type="term" value="C:ribonucleoprotein complex"/>
    <property type="evidence" value="ECO:0007669"/>
    <property type="project" value="UniProtKB-KW"/>
</dbReference>
<dbReference type="InterPro" id="IPR014717">
    <property type="entry name" value="Transl_elong_EF1B/ribsomal_bS6"/>
</dbReference>
<evidence type="ECO:0000256" key="1">
    <source>
        <dbReference type="ARBA" id="ARBA00009512"/>
    </source>
</evidence>
<dbReference type="STRING" id="690567.162"/>
<comment type="function">
    <text evidence="2 4">Binds together with bS18 to 16S ribosomal RNA.</text>
</comment>
<dbReference type="SUPFAM" id="SSF54995">
    <property type="entry name" value="Ribosomal protein S6"/>
    <property type="match status" value="1"/>
</dbReference>
<evidence type="ECO:0000256" key="2">
    <source>
        <dbReference type="ARBA" id="ARBA00035104"/>
    </source>
</evidence>
<keyword evidence="5" id="KW-0251">Elongation factor</keyword>
<evidence type="ECO:0000313" key="5">
    <source>
        <dbReference type="EMBL" id="CFW99786.1"/>
    </source>
</evidence>
<protein>
    <recommendedName>
        <fullName evidence="3 4">Small ribosomal subunit protein bS6</fullName>
    </recommendedName>
</protein>
<dbReference type="HAMAP" id="MF_00360">
    <property type="entry name" value="Ribosomal_bS6"/>
    <property type="match status" value="1"/>
</dbReference>
<dbReference type="PANTHER" id="PTHR21011">
    <property type="entry name" value="MITOCHONDRIAL 28S RIBOSOMAL PROTEIN S6"/>
    <property type="match status" value="1"/>
</dbReference>
<keyword evidence="4 5" id="KW-0689">Ribosomal protein</keyword>
<dbReference type="CDD" id="cd00473">
    <property type="entry name" value="bS6"/>
    <property type="match status" value="1"/>
</dbReference>
<dbReference type="EMBL" id="CGIH01000004">
    <property type="protein sequence ID" value="CFW99786.1"/>
    <property type="molecule type" value="Genomic_DNA"/>
</dbReference>
<dbReference type="Pfam" id="PF01250">
    <property type="entry name" value="Ribosomal_S6"/>
    <property type="match status" value="1"/>
</dbReference>
<dbReference type="Gene3D" id="3.30.70.60">
    <property type="match status" value="1"/>
</dbReference>
<dbReference type="InterPro" id="IPR000529">
    <property type="entry name" value="Ribosomal_bS6"/>
</dbReference>
<dbReference type="GO" id="GO:0003735">
    <property type="term" value="F:structural constituent of ribosome"/>
    <property type="evidence" value="ECO:0007669"/>
    <property type="project" value="InterPro"/>
</dbReference>
<accession>A0A0E4GA27</accession>
<dbReference type="GO" id="GO:0005737">
    <property type="term" value="C:cytoplasm"/>
    <property type="evidence" value="ECO:0007669"/>
    <property type="project" value="UniProtKB-ARBA"/>
</dbReference>
<dbReference type="InterPro" id="IPR020814">
    <property type="entry name" value="Ribosomal_S6_plastid/chlpt"/>
</dbReference>
<dbReference type="PANTHER" id="PTHR21011:SF1">
    <property type="entry name" value="SMALL RIBOSOMAL SUBUNIT PROTEIN BS6M"/>
    <property type="match status" value="1"/>
</dbReference>
<organism evidence="5 6">
    <name type="scientific">Syntrophomonas zehnderi OL-4</name>
    <dbReference type="NCBI Taxonomy" id="690567"/>
    <lineage>
        <taxon>Bacteria</taxon>
        <taxon>Bacillati</taxon>
        <taxon>Bacillota</taxon>
        <taxon>Clostridia</taxon>
        <taxon>Eubacteriales</taxon>
        <taxon>Syntrophomonadaceae</taxon>
        <taxon>Syntrophomonas</taxon>
    </lineage>
</organism>
<keyword evidence="4" id="KW-0687">Ribonucleoprotein</keyword>
<dbReference type="OrthoDB" id="9812702at2"/>
<evidence type="ECO:0000256" key="4">
    <source>
        <dbReference type="HAMAP-Rule" id="MF_00360"/>
    </source>
</evidence>
<dbReference type="AlphaFoldDB" id="A0A0E4GA27"/>
<dbReference type="GO" id="GO:0070181">
    <property type="term" value="F:small ribosomal subunit rRNA binding"/>
    <property type="evidence" value="ECO:0007669"/>
    <property type="project" value="TreeGrafter"/>
</dbReference>
<dbReference type="RefSeq" id="WP_046494761.1">
    <property type="nucleotide sequence ID" value="NZ_CGIH01000004.1"/>
</dbReference>
<dbReference type="NCBIfam" id="TIGR00166">
    <property type="entry name" value="S6"/>
    <property type="match status" value="1"/>
</dbReference>
<dbReference type="InterPro" id="IPR035980">
    <property type="entry name" value="Ribosomal_bS6_sf"/>
</dbReference>
<evidence type="ECO:0000313" key="6">
    <source>
        <dbReference type="Proteomes" id="UP000045545"/>
    </source>
</evidence>
<name>A0A0E4GA27_9FIRM</name>
<keyword evidence="6" id="KW-1185">Reference proteome</keyword>
<sequence length="97" mass="11579">MRDYELMYIIKPDLDDETIAEIKARLLKIIEDFGGEFVNEVPGWGRKRMAYRIEDYAEGIYVLWNFKGKPETVAELDRVIKISDYLLRHIIIRKDEK</sequence>
<dbReference type="GO" id="GO:0005840">
    <property type="term" value="C:ribosome"/>
    <property type="evidence" value="ECO:0007669"/>
    <property type="project" value="UniProtKB-KW"/>
</dbReference>
<dbReference type="Proteomes" id="UP000045545">
    <property type="component" value="Unassembled WGS sequence"/>
</dbReference>
<keyword evidence="4" id="KW-0694">RNA-binding</keyword>
<keyword evidence="5" id="KW-0648">Protein biosynthesis</keyword>